<accession>A0A1R3GV69</accession>
<dbReference type="Gene3D" id="3.30.40.10">
    <property type="entry name" value="Zinc/RING finger domain, C3HC4 (zinc finger)"/>
    <property type="match status" value="1"/>
</dbReference>
<dbReference type="Proteomes" id="UP000188268">
    <property type="component" value="Unassembled WGS sequence"/>
</dbReference>
<dbReference type="InterPro" id="IPR002156">
    <property type="entry name" value="RNaseH_domain"/>
</dbReference>
<dbReference type="InterPro" id="IPR001607">
    <property type="entry name" value="Znf_UBP"/>
</dbReference>
<gene>
    <name evidence="5" type="ORF">CCACVL1_23137</name>
</gene>
<dbReference type="Pfam" id="PF13966">
    <property type="entry name" value="zf-RVT"/>
    <property type="match status" value="1"/>
</dbReference>
<feature type="domain" description="UBP-type" evidence="2">
    <location>
        <begin position="85"/>
        <end position="117"/>
    </location>
</feature>
<dbReference type="Gene3D" id="3.30.420.10">
    <property type="entry name" value="Ribonuclease H-like superfamily/Ribonuclease H"/>
    <property type="match status" value="1"/>
</dbReference>
<reference evidence="5 6" key="1">
    <citation type="submission" date="2013-09" db="EMBL/GenBank/DDBJ databases">
        <title>Corchorus capsularis genome sequencing.</title>
        <authorList>
            <person name="Alam M."/>
            <person name="Haque M.S."/>
            <person name="Islam M.S."/>
            <person name="Emdad E.M."/>
            <person name="Islam M.M."/>
            <person name="Ahmed B."/>
            <person name="Halim A."/>
            <person name="Hossen Q.M.M."/>
            <person name="Hossain M.Z."/>
            <person name="Ahmed R."/>
            <person name="Khan M.M."/>
            <person name="Islam R."/>
            <person name="Rashid M.M."/>
            <person name="Khan S.A."/>
            <person name="Rahman M.S."/>
            <person name="Alam M."/>
        </authorList>
    </citation>
    <scope>NUCLEOTIDE SEQUENCE [LARGE SCALE GENOMIC DNA]</scope>
    <source>
        <strain evidence="6">cv. CVL-1</strain>
        <tissue evidence="5">Whole seedling</tissue>
    </source>
</reference>
<evidence type="ECO:0000313" key="5">
    <source>
        <dbReference type="EMBL" id="OMO61937.1"/>
    </source>
</evidence>
<dbReference type="GO" id="GO:0008270">
    <property type="term" value="F:zinc ion binding"/>
    <property type="evidence" value="ECO:0007669"/>
    <property type="project" value="InterPro"/>
</dbReference>
<dbReference type="STRING" id="210143.A0A1R3GV69"/>
<dbReference type="Pfam" id="PF13456">
    <property type="entry name" value="RVT_3"/>
    <property type="match status" value="1"/>
</dbReference>
<dbReference type="InterPro" id="IPR026960">
    <property type="entry name" value="RVT-Znf"/>
</dbReference>
<name>A0A1R3GV69_COCAP</name>
<dbReference type="PANTHER" id="PTHR47074">
    <property type="entry name" value="BNAC02G40300D PROTEIN"/>
    <property type="match status" value="1"/>
</dbReference>
<dbReference type="GO" id="GO:0003676">
    <property type="term" value="F:nucleic acid binding"/>
    <property type="evidence" value="ECO:0007669"/>
    <property type="project" value="InterPro"/>
</dbReference>
<evidence type="ECO:0000259" key="3">
    <source>
        <dbReference type="Pfam" id="PF13456"/>
    </source>
</evidence>
<evidence type="ECO:0000259" key="2">
    <source>
        <dbReference type="Pfam" id="PF02148"/>
    </source>
</evidence>
<dbReference type="InterPro" id="IPR036397">
    <property type="entry name" value="RNaseH_sf"/>
</dbReference>
<sequence length="703" mass="80381">MSEEKGRAKMKTKWEDDNNVDRETNLKAKNVDNQPSAPSEGPLVPPYNVDESDEWWTLSQVEQENCPYLETINRKVLHFDSEKYCSVSFSKINVYACLVCGKYYQGKLINTHAYSHKPGKIYCLPDGYEINDPSLDDIRQRLNPRFAISHLIVIDSTCPFLSLFILHPPISSLCPRTTGYPGYNKTKGSNKGLKLSAWKQGTLTQAGREILIKAVTSAIPLYTMQVFKLPKKLCEEINSAVASFWWGQQSDEGRIHWISWKNLAEPKLRGGKVELKNGVDIQELQNLPQKVQDLMDKQEGRWKLEDVQQAVTEETILAIENMPICEEGGPDRLVWPASKNGEYTVKTGYYLLKAQEERQETNQPFSSHHISDQIWKAIWPWKVPRKIRYFCWKLCRGALATQFTLWRRKIACTPICPLCHSEMETPEHVVLLCKWVNLVWFGTDLGHIVDKNSISSVDKWLENSVYNAADNGIQRERVEIIVGYTLWNIWKERCSTVFEKREPCPEIVIRRIRNGVTESQGILDSIQKATAINKKEPQQWERPEDNWCKANCDAAFCKESGYAGIGIIIRNSDAEVVGGLAERHKVCSSLIAEGIAVKNGLQLAKQMRIPKIVVETNSQVLVQSVERSDDGHWEIDNIVHDIRSLMKYFEDCRIRWIARSANKAADWLSQQLKKGMRISNWVNVPPSTFVHVLSRDGLPAPPL</sequence>
<dbReference type="Pfam" id="PF02148">
    <property type="entry name" value="zf-UBP"/>
    <property type="match status" value="1"/>
</dbReference>
<feature type="compositionally biased region" description="Basic and acidic residues" evidence="1">
    <location>
        <begin position="1"/>
        <end position="30"/>
    </location>
</feature>
<dbReference type="Gramene" id="OMO61937">
    <property type="protein sequence ID" value="OMO61937"/>
    <property type="gene ID" value="CCACVL1_23137"/>
</dbReference>
<dbReference type="EMBL" id="AWWV01013369">
    <property type="protein sequence ID" value="OMO61937.1"/>
    <property type="molecule type" value="Genomic_DNA"/>
</dbReference>
<dbReference type="InterPro" id="IPR044730">
    <property type="entry name" value="RNase_H-like_dom_plant"/>
</dbReference>
<dbReference type="PANTHER" id="PTHR47074:SF11">
    <property type="entry name" value="REVERSE TRANSCRIPTASE-LIKE PROTEIN"/>
    <property type="match status" value="1"/>
</dbReference>
<protein>
    <recommendedName>
        <fullName evidence="7">RNase H type-1 domain-containing protein</fullName>
    </recommendedName>
</protein>
<dbReference type="InterPro" id="IPR012337">
    <property type="entry name" value="RNaseH-like_sf"/>
</dbReference>
<comment type="caution">
    <text evidence="5">The sequence shown here is derived from an EMBL/GenBank/DDBJ whole genome shotgun (WGS) entry which is preliminary data.</text>
</comment>
<dbReference type="OMA" id="AIHENEY"/>
<keyword evidence="6" id="KW-1185">Reference proteome</keyword>
<dbReference type="CDD" id="cd06222">
    <property type="entry name" value="RNase_H_like"/>
    <property type="match status" value="1"/>
</dbReference>
<dbReference type="InterPro" id="IPR013083">
    <property type="entry name" value="Znf_RING/FYVE/PHD"/>
</dbReference>
<evidence type="ECO:0000256" key="1">
    <source>
        <dbReference type="SAM" id="MobiDB-lite"/>
    </source>
</evidence>
<dbReference type="AlphaFoldDB" id="A0A1R3GV69"/>
<dbReference type="OrthoDB" id="1002691at2759"/>
<dbReference type="InterPro" id="IPR052929">
    <property type="entry name" value="RNase_H-like_EbsB-rel"/>
</dbReference>
<feature type="domain" description="RNase H type-1" evidence="3">
    <location>
        <begin position="551"/>
        <end position="670"/>
    </location>
</feature>
<feature type="domain" description="Reverse transcriptase zinc-binding" evidence="4">
    <location>
        <begin position="343"/>
        <end position="440"/>
    </location>
</feature>
<organism evidence="5 6">
    <name type="scientific">Corchorus capsularis</name>
    <name type="common">Jute</name>
    <dbReference type="NCBI Taxonomy" id="210143"/>
    <lineage>
        <taxon>Eukaryota</taxon>
        <taxon>Viridiplantae</taxon>
        <taxon>Streptophyta</taxon>
        <taxon>Embryophyta</taxon>
        <taxon>Tracheophyta</taxon>
        <taxon>Spermatophyta</taxon>
        <taxon>Magnoliopsida</taxon>
        <taxon>eudicotyledons</taxon>
        <taxon>Gunneridae</taxon>
        <taxon>Pentapetalae</taxon>
        <taxon>rosids</taxon>
        <taxon>malvids</taxon>
        <taxon>Malvales</taxon>
        <taxon>Malvaceae</taxon>
        <taxon>Grewioideae</taxon>
        <taxon>Apeibeae</taxon>
        <taxon>Corchorus</taxon>
    </lineage>
</organism>
<dbReference type="SUPFAM" id="SSF57850">
    <property type="entry name" value="RING/U-box"/>
    <property type="match status" value="1"/>
</dbReference>
<feature type="region of interest" description="Disordered" evidence="1">
    <location>
        <begin position="1"/>
        <end position="45"/>
    </location>
</feature>
<evidence type="ECO:0008006" key="7">
    <source>
        <dbReference type="Google" id="ProtNLM"/>
    </source>
</evidence>
<evidence type="ECO:0000313" key="6">
    <source>
        <dbReference type="Proteomes" id="UP000188268"/>
    </source>
</evidence>
<dbReference type="SUPFAM" id="SSF53098">
    <property type="entry name" value="Ribonuclease H-like"/>
    <property type="match status" value="1"/>
</dbReference>
<proteinExistence type="predicted"/>
<dbReference type="GO" id="GO:0004523">
    <property type="term" value="F:RNA-DNA hybrid ribonuclease activity"/>
    <property type="evidence" value="ECO:0007669"/>
    <property type="project" value="InterPro"/>
</dbReference>
<evidence type="ECO:0000259" key="4">
    <source>
        <dbReference type="Pfam" id="PF13966"/>
    </source>
</evidence>